<comment type="caution">
    <text evidence="7">The sequence shown here is derived from an EMBL/GenBank/DDBJ whole genome shotgun (WGS) entry which is preliminary data.</text>
</comment>
<evidence type="ECO:0000256" key="4">
    <source>
        <dbReference type="PROSITE-ProRule" id="PRU00182"/>
    </source>
</evidence>
<keyword evidence="8" id="KW-1185">Reference proteome</keyword>
<dbReference type="InterPro" id="IPR020103">
    <property type="entry name" value="PsdUridine_synth_cat_dom_sf"/>
</dbReference>
<dbReference type="Gene3D" id="3.30.2350.10">
    <property type="entry name" value="Pseudouridine synthase"/>
    <property type="match status" value="1"/>
</dbReference>
<dbReference type="EC" id="5.4.99.-" evidence="5"/>
<accession>A0ABV8TY58</accession>
<dbReference type="SUPFAM" id="SSF55174">
    <property type="entry name" value="Alpha-L RNA-binding motif"/>
    <property type="match status" value="1"/>
</dbReference>
<sequence length="312" mass="34047">MVSRQSRSLPVPEGFEGQRIDQVVSRMLGLSRTAVADLIADGDVSLDGSAVSTKSARVMSGAWLDVLLPPPPEDLTRAKPEPVEGLDVIHSDDDIVVVDKPVGVAAHPSVGWEGPTVTGGLKAAGHRLSVYGPDEREGIVHRLDVGTSGVMVVAKSERAYSALKRAFKYREVSKRYRAVAQGHLDPLSGTVDAPIGRHPRHDWRFAVMQDGKRSVTHYDTVEVFPGATLLDVGLETGRTHQIRVHFSGLGHPLLGDPLYGSDPVMAEKYGLIRQWLHAYQLSFLHPGRNKEVTFTSEYPDDLGRALKMLRGD</sequence>
<dbReference type="NCBIfam" id="TIGR00005">
    <property type="entry name" value="rluA_subfam"/>
    <property type="match status" value="1"/>
</dbReference>
<evidence type="ECO:0000313" key="7">
    <source>
        <dbReference type="EMBL" id="MFC4335622.1"/>
    </source>
</evidence>
<dbReference type="RefSeq" id="WP_380621676.1">
    <property type="nucleotide sequence ID" value="NZ_JBHSDK010000015.1"/>
</dbReference>
<dbReference type="InterPro" id="IPR006224">
    <property type="entry name" value="PsdUridine_synth_RluA-like_CS"/>
</dbReference>
<dbReference type="PANTHER" id="PTHR21600">
    <property type="entry name" value="MITOCHONDRIAL RNA PSEUDOURIDINE SYNTHASE"/>
    <property type="match status" value="1"/>
</dbReference>
<evidence type="ECO:0000256" key="1">
    <source>
        <dbReference type="ARBA" id="ARBA00000073"/>
    </source>
</evidence>
<evidence type="ECO:0000313" key="8">
    <source>
        <dbReference type="Proteomes" id="UP001595823"/>
    </source>
</evidence>
<protein>
    <recommendedName>
        <fullName evidence="5">Pseudouridine synthase</fullName>
        <ecNumber evidence="5">5.4.99.-</ecNumber>
    </recommendedName>
</protein>
<dbReference type="PROSITE" id="PS01129">
    <property type="entry name" value="PSI_RLU"/>
    <property type="match status" value="1"/>
</dbReference>
<dbReference type="Gene3D" id="3.10.290.10">
    <property type="entry name" value="RNA-binding S4 domain"/>
    <property type="match status" value="1"/>
</dbReference>
<evidence type="ECO:0000259" key="6">
    <source>
        <dbReference type="Pfam" id="PF00849"/>
    </source>
</evidence>
<dbReference type="CDD" id="cd02869">
    <property type="entry name" value="PseudoU_synth_RluA_like"/>
    <property type="match status" value="1"/>
</dbReference>
<dbReference type="SUPFAM" id="SSF55120">
    <property type="entry name" value="Pseudouridine synthase"/>
    <property type="match status" value="1"/>
</dbReference>
<comment type="function">
    <text evidence="5">Responsible for synthesis of pseudouridine from uracil.</text>
</comment>
<dbReference type="PANTHER" id="PTHR21600:SF44">
    <property type="entry name" value="RIBOSOMAL LARGE SUBUNIT PSEUDOURIDINE SYNTHASE D"/>
    <property type="match status" value="1"/>
</dbReference>
<proteinExistence type="inferred from homology"/>
<comment type="catalytic activity">
    <reaction evidence="1 5">
        <text>a uridine in RNA = a pseudouridine in RNA</text>
        <dbReference type="Rhea" id="RHEA:48348"/>
        <dbReference type="Rhea" id="RHEA-COMP:12068"/>
        <dbReference type="Rhea" id="RHEA-COMP:12069"/>
        <dbReference type="ChEBI" id="CHEBI:65314"/>
        <dbReference type="ChEBI" id="CHEBI:65315"/>
    </reaction>
</comment>
<dbReference type="InterPro" id="IPR050188">
    <property type="entry name" value="RluA_PseudoU_synthase"/>
</dbReference>
<evidence type="ECO:0000256" key="2">
    <source>
        <dbReference type="ARBA" id="ARBA00010876"/>
    </source>
</evidence>
<dbReference type="InterPro" id="IPR006225">
    <property type="entry name" value="PsdUridine_synth_RluC/D"/>
</dbReference>
<evidence type="ECO:0000256" key="3">
    <source>
        <dbReference type="ARBA" id="ARBA00023235"/>
    </source>
</evidence>
<dbReference type="InterPro" id="IPR006145">
    <property type="entry name" value="PsdUridine_synth_RsuA/RluA"/>
</dbReference>
<dbReference type="EMBL" id="JBHSDK010000015">
    <property type="protein sequence ID" value="MFC4335622.1"/>
    <property type="molecule type" value="Genomic_DNA"/>
</dbReference>
<evidence type="ECO:0000256" key="5">
    <source>
        <dbReference type="RuleBase" id="RU362028"/>
    </source>
</evidence>
<reference evidence="8" key="1">
    <citation type="journal article" date="2019" name="Int. J. Syst. Evol. Microbiol.">
        <title>The Global Catalogue of Microorganisms (GCM) 10K type strain sequencing project: providing services to taxonomists for standard genome sequencing and annotation.</title>
        <authorList>
            <consortium name="The Broad Institute Genomics Platform"/>
            <consortium name="The Broad Institute Genome Sequencing Center for Infectious Disease"/>
            <person name="Wu L."/>
            <person name="Ma J."/>
        </authorList>
    </citation>
    <scope>NUCLEOTIDE SEQUENCE [LARGE SCALE GENOMIC DNA]</scope>
    <source>
        <strain evidence="8">IBRC-M 10908</strain>
    </source>
</reference>
<organism evidence="7 8">
    <name type="scientific">Salininema proteolyticum</name>
    <dbReference type="NCBI Taxonomy" id="1607685"/>
    <lineage>
        <taxon>Bacteria</taxon>
        <taxon>Bacillati</taxon>
        <taxon>Actinomycetota</taxon>
        <taxon>Actinomycetes</taxon>
        <taxon>Glycomycetales</taxon>
        <taxon>Glycomycetaceae</taxon>
        <taxon>Salininema</taxon>
    </lineage>
</organism>
<keyword evidence="3 5" id="KW-0413">Isomerase</keyword>
<name>A0ABV8TY58_9ACTN</name>
<dbReference type="Pfam" id="PF00849">
    <property type="entry name" value="PseudoU_synth_2"/>
    <property type="match status" value="1"/>
</dbReference>
<dbReference type="PROSITE" id="PS50889">
    <property type="entry name" value="S4"/>
    <property type="match status" value="1"/>
</dbReference>
<feature type="domain" description="Pseudouridine synthase RsuA/RluA-like" evidence="6">
    <location>
        <begin position="94"/>
        <end position="247"/>
    </location>
</feature>
<dbReference type="InterPro" id="IPR036986">
    <property type="entry name" value="S4_RNA-bd_sf"/>
</dbReference>
<keyword evidence="4" id="KW-0694">RNA-binding</keyword>
<dbReference type="Proteomes" id="UP001595823">
    <property type="component" value="Unassembled WGS sequence"/>
</dbReference>
<gene>
    <name evidence="7" type="ORF">ACFPET_10465</name>
</gene>
<comment type="similarity">
    <text evidence="2 5">Belongs to the pseudouridine synthase RluA family.</text>
</comment>